<organism evidence="2 3">
    <name type="scientific">Arcobacter arenosus</name>
    <dbReference type="NCBI Taxonomy" id="2576037"/>
    <lineage>
        <taxon>Bacteria</taxon>
        <taxon>Pseudomonadati</taxon>
        <taxon>Campylobacterota</taxon>
        <taxon>Epsilonproteobacteria</taxon>
        <taxon>Campylobacterales</taxon>
        <taxon>Arcobacteraceae</taxon>
        <taxon>Arcobacter</taxon>
    </lineage>
</organism>
<keyword evidence="3" id="KW-1185">Reference proteome</keyword>
<dbReference type="Pfam" id="PF13179">
    <property type="entry name" value="DUF4006"/>
    <property type="match status" value="1"/>
</dbReference>
<dbReference type="EMBL" id="VANU01000001">
    <property type="protein sequence ID" value="TLP41251.1"/>
    <property type="molecule type" value="Genomic_DNA"/>
</dbReference>
<dbReference type="AlphaFoldDB" id="A0A5R8Y610"/>
<keyword evidence="1" id="KW-0812">Transmembrane</keyword>
<proteinExistence type="predicted"/>
<keyword evidence="1" id="KW-0472">Membrane</keyword>
<comment type="caution">
    <text evidence="2">The sequence shown here is derived from an EMBL/GenBank/DDBJ whole genome shotgun (WGS) entry which is preliminary data.</text>
</comment>
<protein>
    <submittedName>
        <fullName evidence="2">DUF4006 family protein</fullName>
    </submittedName>
</protein>
<reference evidence="2 3" key="1">
    <citation type="submission" date="2019-05" db="EMBL/GenBank/DDBJ databases">
        <title>Arcobacter sp. nov., isolated from sea sediment.</title>
        <authorList>
            <person name="Kim W."/>
        </authorList>
    </citation>
    <scope>NUCLEOTIDE SEQUENCE [LARGE SCALE GENOMIC DNA]</scope>
    <source>
        <strain evidence="2 3">CAU 1517</strain>
    </source>
</reference>
<name>A0A5R8Y610_9BACT</name>
<feature type="transmembrane region" description="Helical" evidence="1">
    <location>
        <begin position="20"/>
        <end position="45"/>
    </location>
</feature>
<accession>A0A5R8Y610</accession>
<evidence type="ECO:0000256" key="1">
    <source>
        <dbReference type="SAM" id="Phobius"/>
    </source>
</evidence>
<evidence type="ECO:0000313" key="2">
    <source>
        <dbReference type="EMBL" id="TLP41251.1"/>
    </source>
</evidence>
<dbReference type="Proteomes" id="UP000308901">
    <property type="component" value="Unassembled WGS sequence"/>
</dbReference>
<gene>
    <name evidence="2" type="ORF">FDK22_04300</name>
</gene>
<dbReference type="InterPro" id="IPR025065">
    <property type="entry name" value="DUF4006"/>
</dbReference>
<dbReference type="OrthoDB" id="5348348at2"/>
<evidence type="ECO:0000313" key="3">
    <source>
        <dbReference type="Proteomes" id="UP000308901"/>
    </source>
</evidence>
<dbReference type="RefSeq" id="WP_138151655.1">
    <property type="nucleotide sequence ID" value="NZ_CBDDKQ010000002.1"/>
</dbReference>
<sequence>MAGNTQMNDNERGLFSLLHGITGMLIAVVLLLTILAVLVFNAVVVQQREAQNFYKVNQDLNGLKAVDRNNHKHYELVGK</sequence>
<keyword evidence="1" id="KW-1133">Transmembrane helix</keyword>